<dbReference type="RefSeq" id="WP_124142642.1">
    <property type="nucleotide sequence ID" value="NZ_CAWOKI010000001.1"/>
</dbReference>
<dbReference type="CDD" id="cd03357">
    <property type="entry name" value="LbH_MAT_GAT"/>
    <property type="match status" value="1"/>
</dbReference>
<evidence type="ECO:0000313" key="8">
    <source>
        <dbReference type="Proteomes" id="UP000269154"/>
    </source>
</evidence>
<evidence type="ECO:0000256" key="5">
    <source>
        <dbReference type="RuleBase" id="RU367021"/>
    </source>
</evidence>
<name>A0A3N6PEZ5_9CYAN</name>
<dbReference type="Gene3D" id="2.160.10.10">
    <property type="entry name" value="Hexapeptide repeat proteins"/>
    <property type="match status" value="1"/>
</dbReference>
<dbReference type="EMBL" id="RCBY01000025">
    <property type="protein sequence ID" value="RQH49889.1"/>
    <property type="molecule type" value="Genomic_DNA"/>
</dbReference>
<dbReference type="InterPro" id="IPR001451">
    <property type="entry name" value="Hexapep"/>
</dbReference>
<keyword evidence="8" id="KW-1185">Reference proteome</keyword>
<dbReference type="SMART" id="SM01266">
    <property type="entry name" value="Mac"/>
    <property type="match status" value="1"/>
</dbReference>
<dbReference type="InterPro" id="IPR011004">
    <property type="entry name" value="Trimer_LpxA-like_sf"/>
</dbReference>
<feature type="domain" description="Maltose/galactoside acetyltransferase" evidence="6">
    <location>
        <begin position="11"/>
        <end position="65"/>
    </location>
</feature>
<dbReference type="Pfam" id="PF00132">
    <property type="entry name" value="Hexapep"/>
    <property type="match status" value="1"/>
</dbReference>
<dbReference type="Proteomes" id="UP000269154">
    <property type="component" value="Unassembled WGS sequence"/>
</dbReference>
<reference evidence="7 8" key="1">
    <citation type="journal article" date="2018" name="ACS Chem. Biol.">
        <title>Ketoreductase domain dysfunction expands chemodiversity: malyngamide biosynthesis in the cyanobacterium Okeania hirsuta.</title>
        <authorList>
            <person name="Moss N.A."/>
            <person name="Leao T."/>
            <person name="Rankin M."/>
            <person name="McCullough T.M."/>
            <person name="Qu P."/>
            <person name="Korobeynikov A."/>
            <person name="Smith J.L."/>
            <person name="Gerwick L."/>
            <person name="Gerwick W.H."/>
        </authorList>
    </citation>
    <scope>NUCLEOTIDE SEQUENCE [LARGE SCALE GENOMIC DNA]</scope>
    <source>
        <strain evidence="7 8">PAB10Feb10-1</strain>
    </source>
</reference>
<sequence length="190" mass="21229">MESNQNQITEKQKMLNGQYYNGFDKDLLKDRQRAKSLCQKLNNIPDGSQEERVKIIRDLFQTDRDCWIESPFKCDYGYNIQIGDNFYANFGCVILDCNIVKIGSNVKLSPNVQIYTATHPINVTERIAGKEMAYPIEIGDNVWIGGGCIILPGLKVGKNTVIGAGSVVTKDIPENVVAVGNPCRVIKEIE</sequence>
<dbReference type="Pfam" id="PF12464">
    <property type="entry name" value="Mac"/>
    <property type="match status" value="1"/>
</dbReference>
<accession>A0A3N6PEZ5</accession>
<evidence type="ECO:0000259" key="6">
    <source>
        <dbReference type="SMART" id="SM01266"/>
    </source>
</evidence>
<dbReference type="PANTHER" id="PTHR43017">
    <property type="entry name" value="GALACTOSIDE O-ACETYLTRANSFERASE"/>
    <property type="match status" value="1"/>
</dbReference>
<evidence type="ECO:0000256" key="3">
    <source>
        <dbReference type="ARBA" id="ARBA00022737"/>
    </source>
</evidence>
<dbReference type="GO" id="GO:0031470">
    <property type="term" value="C:carboxysome"/>
    <property type="evidence" value="ECO:0007669"/>
    <property type="project" value="UniProtKB-ARBA"/>
</dbReference>
<dbReference type="InterPro" id="IPR039369">
    <property type="entry name" value="LacA-like"/>
</dbReference>
<keyword evidence="2 5" id="KW-0808">Transferase</keyword>
<dbReference type="FunFam" id="2.160.10.10:FF:000008">
    <property type="entry name" value="Maltose O-acetyltransferase"/>
    <property type="match status" value="1"/>
</dbReference>
<evidence type="ECO:0000256" key="4">
    <source>
        <dbReference type="ARBA" id="ARBA00023315"/>
    </source>
</evidence>
<dbReference type="EC" id="2.3.1.-" evidence="5"/>
<keyword evidence="3" id="KW-0677">Repeat</keyword>
<dbReference type="GO" id="GO:0008870">
    <property type="term" value="F:galactoside O-acetyltransferase activity"/>
    <property type="evidence" value="ECO:0007669"/>
    <property type="project" value="TreeGrafter"/>
</dbReference>
<gene>
    <name evidence="7" type="ORF">D5R40_06855</name>
</gene>
<dbReference type="PANTHER" id="PTHR43017:SF1">
    <property type="entry name" value="ACETYLTRANSFERASE YJL218W-RELATED"/>
    <property type="match status" value="1"/>
</dbReference>
<evidence type="ECO:0000256" key="2">
    <source>
        <dbReference type="ARBA" id="ARBA00022679"/>
    </source>
</evidence>
<dbReference type="GO" id="GO:0043886">
    <property type="term" value="F:structural constituent of carboxysome shell"/>
    <property type="evidence" value="ECO:0007669"/>
    <property type="project" value="UniProtKB-ARBA"/>
</dbReference>
<evidence type="ECO:0000313" key="7">
    <source>
        <dbReference type="EMBL" id="RQH49889.1"/>
    </source>
</evidence>
<dbReference type="SUPFAM" id="SSF51161">
    <property type="entry name" value="Trimeric LpxA-like enzymes"/>
    <property type="match status" value="1"/>
</dbReference>
<dbReference type="InterPro" id="IPR024688">
    <property type="entry name" value="Mac_dom"/>
</dbReference>
<dbReference type="AlphaFoldDB" id="A0A3N6PEZ5"/>
<protein>
    <recommendedName>
        <fullName evidence="5">Acetyltransferase</fullName>
        <ecNumber evidence="5">2.3.1.-</ecNumber>
    </recommendedName>
</protein>
<dbReference type="OrthoDB" id="9815592at2"/>
<comment type="similarity">
    <text evidence="1 5">Belongs to the transferase hexapeptide repeat family.</text>
</comment>
<organism evidence="7 8">
    <name type="scientific">Okeania hirsuta</name>
    <dbReference type="NCBI Taxonomy" id="1458930"/>
    <lineage>
        <taxon>Bacteria</taxon>
        <taxon>Bacillati</taxon>
        <taxon>Cyanobacteriota</taxon>
        <taxon>Cyanophyceae</taxon>
        <taxon>Oscillatoriophycideae</taxon>
        <taxon>Oscillatoriales</taxon>
        <taxon>Microcoleaceae</taxon>
        <taxon>Okeania</taxon>
    </lineage>
</organism>
<evidence type="ECO:0000256" key="1">
    <source>
        <dbReference type="ARBA" id="ARBA00007274"/>
    </source>
</evidence>
<keyword evidence="4 5" id="KW-0012">Acyltransferase</keyword>
<proteinExistence type="inferred from homology"/>
<comment type="caution">
    <text evidence="7">The sequence shown here is derived from an EMBL/GenBank/DDBJ whole genome shotgun (WGS) entry which is preliminary data.</text>
</comment>